<sequence>MPGIKDRVAIIGMGCSKFGERWDASAEDLIVEAAYEAYEDAGIDPKDIQAAWVGTADSGRRGAFLATPLKLEYVPVTRVENACATGADALRNAC</sequence>
<dbReference type="Gene3D" id="3.40.47.10">
    <property type="match status" value="1"/>
</dbReference>
<accession>A0A932CNI8</accession>
<organism evidence="1 2">
    <name type="scientific">Tectimicrobiota bacterium</name>
    <dbReference type="NCBI Taxonomy" id="2528274"/>
    <lineage>
        <taxon>Bacteria</taxon>
        <taxon>Pseudomonadati</taxon>
        <taxon>Nitrospinota/Tectimicrobiota group</taxon>
        <taxon>Candidatus Tectimicrobiota</taxon>
    </lineage>
</organism>
<evidence type="ECO:0000313" key="2">
    <source>
        <dbReference type="Proteomes" id="UP000769766"/>
    </source>
</evidence>
<protein>
    <submittedName>
        <fullName evidence="1">Acetyl-CoA acetyltransferase</fullName>
    </submittedName>
</protein>
<evidence type="ECO:0000313" key="1">
    <source>
        <dbReference type="EMBL" id="MBI2876377.1"/>
    </source>
</evidence>
<name>A0A932CNI8_UNCTE</name>
<dbReference type="PANTHER" id="PTHR42870:SF6">
    <property type="entry name" value="ACETYL-COA C-ACYLTRANSFERASE"/>
    <property type="match status" value="1"/>
</dbReference>
<proteinExistence type="predicted"/>
<dbReference type="Proteomes" id="UP000769766">
    <property type="component" value="Unassembled WGS sequence"/>
</dbReference>
<gene>
    <name evidence="1" type="ORF">HYY20_05805</name>
</gene>
<dbReference type="EMBL" id="JACPRF010000177">
    <property type="protein sequence ID" value="MBI2876377.1"/>
    <property type="molecule type" value="Genomic_DNA"/>
</dbReference>
<comment type="caution">
    <text evidence="1">The sequence shown here is derived from an EMBL/GenBank/DDBJ whole genome shotgun (WGS) entry which is preliminary data.</text>
</comment>
<dbReference type="AlphaFoldDB" id="A0A932CNI8"/>
<dbReference type="GO" id="GO:0016746">
    <property type="term" value="F:acyltransferase activity"/>
    <property type="evidence" value="ECO:0007669"/>
    <property type="project" value="InterPro"/>
</dbReference>
<dbReference type="InterPro" id="IPR016039">
    <property type="entry name" value="Thiolase-like"/>
</dbReference>
<feature type="non-terminal residue" evidence="1">
    <location>
        <position position="94"/>
    </location>
</feature>
<reference evidence="1" key="1">
    <citation type="submission" date="2020-07" db="EMBL/GenBank/DDBJ databases">
        <title>Huge and variable diversity of episymbiotic CPR bacteria and DPANN archaea in groundwater ecosystems.</title>
        <authorList>
            <person name="He C.Y."/>
            <person name="Keren R."/>
            <person name="Whittaker M."/>
            <person name="Farag I.F."/>
            <person name="Doudna J."/>
            <person name="Cate J.H.D."/>
            <person name="Banfield J.F."/>
        </authorList>
    </citation>
    <scope>NUCLEOTIDE SEQUENCE</scope>
    <source>
        <strain evidence="1">NC_groundwater_672_Ag_B-0.1um_62_36</strain>
    </source>
</reference>
<dbReference type="SUPFAM" id="SSF53901">
    <property type="entry name" value="Thiolase-like"/>
    <property type="match status" value="1"/>
</dbReference>
<dbReference type="PANTHER" id="PTHR42870">
    <property type="entry name" value="ACETYL-COA C-ACETYLTRANSFERASE"/>
    <property type="match status" value="1"/>
</dbReference>